<dbReference type="Gene3D" id="3.40.1110.10">
    <property type="entry name" value="Calcium-transporting ATPase, cytoplasmic domain N"/>
    <property type="match status" value="1"/>
</dbReference>
<keyword evidence="5" id="KW-1003">Cell membrane</keyword>
<sequence length="1102" mass="119598">MGGGAAESAVAVTVDAPAVGPLDKAGVQEVNFEKIDLKEAMTILNVSHHGLTSAEVEKRLAEYGPNKLPESTRNAFLVFLGYMWNPLSWAMEAAAIIAIALLDYADFALIVGLLLLNSGISYIEEANADKAIKALAGALAPKAKAMRDGTLQTVDAVWLVPGDVIVMKFGDIVAADVKLFSDDPQAPFERNSDETPMQIDQAALTGESMPAKKYTGDVAFSGSAIKAGERHAVVYATGINTFFGRAAALISGTHNVANLQIIMTKIGGVCLITIGVWVVIEVVVQFAHYKHGCVAGEEGCPTLTNMLVIMVGGIPIAMPTVLSVTLALGAAKLAKEGAIVARMSAVEEMAGMDILCSDKTGTLTLNKLSIETNNIFVTEPGLTIEDVLKYGALSADIMGEEPIDVVLWNSYPQASTLDQRYKKIKWIPFNPTDKFTSVTLLDQETGRVFRLLKGSPQVVLGRAYNKEQLAESVNSKMVEFANRGFRSLGVAMTEGDGVGPDAKTEWHMLALCPMFDPPRVDTKSTIEYCHTQGIEVKMVTGDHLLIGKETARMLGMGDVMFPSEILLKAKAGDKAALGEFTDVVDMVEKCNGFAEVFPEHKYEIVAILQEADHVVGMTGDGVNDAPALKKADVGIAVCGATDAARGAADIVLTEAGLSAIKTAVLGARKIFQRMTTYSKYTVAMTFRICFTFGLLTVIYDWYFPTILIVIMAVFNDGAMIALAKDRVTPSRQPNAWNLKNIFLMGIVYGLYLTLSSWALYQTACKTSFFEDHLPIFSLDDRYITLKTWCTKMIADKYANEILNSGLDPTAPGSICDIEEYVVQEDMGGSRAGCLALASRNDETMLGQCMVEQRYVRGAMLRSLIYNHVSISGQLLVLVVRNQGYSLFERAGTLTYMAFVLAQIGSTVISVFGFGGYVPPRHFVEDCQFCSYSDHTPIKFFPSKIVPIEGTESTATASVLGCLGYVLVAWIWSFIWYVLLDPIKWGLCWMLNEDGFRDVVGFRHNRRMEMQKTSMEKGVDLGGMTAPTISNPLGRASLTMPVSMVLDRASAALVPVHRNADGLTRVSNDPARARDLAQRNRLGPDGMARTSGNPVPQKEVIRA</sequence>
<organism evidence="20 21">
    <name type="scientific">Tetrabaena socialis</name>
    <dbReference type="NCBI Taxonomy" id="47790"/>
    <lineage>
        <taxon>Eukaryota</taxon>
        <taxon>Viridiplantae</taxon>
        <taxon>Chlorophyta</taxon>
        <taxon>core chlorophytes</taxon>
        <taxon>Chlorophyceae</taxon>
        <taxon>CS clade</taxon>
        <taxon>Chlamydomonadales</taxon>
        <taxon>Tetrabaenaceae</taxon>
        <taxon>Tetrabaena</taxon>
    </lineage>
</organism>
<evidence type="ECO:0000256" key="10">
    <source>
        <dbReference type="ARBA" id="ARBA00022840"/>
    </source>
</evidence>
<evidence type="ECO:0000256" key="8">
    <source>
        <dbReference type="ARBA" id="ARBA00022723"/>
    </source>
</evidence>
<evidence type="ECO:0000256" key="13">
    <source>
        <dbReference type="ARBA" id="ARBA00022989"/>
    </source>
</evidence>
<evidence type="ECO:0000256" key="7">
    <source>
        <dbReference type="ARBA" id="ARBA00022692"/>
    </source>
</evidence>
<keyword evidence="10 17" id="KW-0067">ATP-binding</keyword>
<dbReference type="FunFam" id="3.40.50.1000:FF:000211">
    <property type="entry name" value="Plasma membrane ATPase"/>
    <property type="match status" value="1"/>
</dbReference>
<evidence type="ECO:0000256" key="14">
    <source>
        <dbReference type="ARBA" id="ARBA00023136"/>
    </source>
</evidence>
<dbReference type="Gene3D" id="2.70.150.10">
    <property type="entry name" value="Calcium-transporting ATPase, cytoplasmic transduction domain A"/>
    <property type="match status" value="1"/>
</dbReference>
<keyword evidence="12 17" id="KW-1278">Translocase</keyword>
<evidence type="ECO:0000256" key="9">
    <source>
        <dbReference type="ARBA" id="ARBA00022741"/>
    </source>
</evidence>
<evidence type="ECO:0000256" key="4">
    <source>
        <dbReference type="ARBA" id="ARBA00012476"/>
    </source>
</evidence>
<dbReference type="Pfam" id="PF00702">
    <property type="entry name" value="Hydrolase"/>
    <property type="match status" value="1"/>
</dbReference>
<dbReference type="PRINTS" id="PR00119">
    <property type="entry name" value="CATATPASE"/>
</dbReference>
<dbReference type="InterPro" id="IPR059000">
    <property type="entry name" value="ATPase_P-type_domA"/>
</dbReference>
<keyword evidence="6" id="KW-0597">Phosphoprotein</keyword>
<keyword evidence="14 17" id="KW-0472">Membrane</keyword>
<dbReference type="InterPro" id="IPR023214">
    <property type="entry name" value="HAD_sf"/>
</dbReference>
<feature type="domain" description="Cation-transporting P-type ATPase N-terminal" evidence="19">
    <location>
        <begin position="31"/>
        <end position="103"/>
    </location>
</feature>
<evidence type="ECO:0000256" key="16">
    <source>
        <dbReference type="ARBA" id="ARBA00071631"/>
    </source>
</evidence>
<feature type="transmembrane region" description="Helical" evidence="17">
    <location>
        <begin position="892"/>
        <end position="913"/>
    </location>
</feature>
<dbReference type="SFLD" id="SFLDS00003">
    <property type="entry name" value="Haloacid_Dehalogenase"/>
    <property type="match status" value="1"/>
</dbReference>
<feature type="transmembrane region" description="Helical" evidence="17">
    <location>
        <begin position="266"/>
        <end position="287"/>
    </location>
</feature>
<keyword evidence="17" id="KW-0375">Hydrogen ion transport</keyword>
<comment type="subcellular location">
    <subcellularLocation>
        <location evidence="2 17">Cell membrane</location>
        <topology evidence="2 17">Multi-pass membrane protein</topology>
    </subcellularLocation>
</comment>
<evidence type="ECO:0000256" key="1">
    <source>
        <dbReference type="ARBA" id="ARBA00003417"/>
    </source>
</evidence>
<dbReference type="Pfam" id="PF00122">
    <property type="entry name" value="E1-E2_ATPase"/>
    <property type="match status" value="1"/>
</dbReference>
<evidence type="ECO:0000256" key="18">
    <source>
        <dbReference type="SAM" id="MobiDB-lite"/>
    </source>
</evidence>
<keyword evidence="13 17" id="KW-1133">Transmembrane helix</keyword>
<keyword evidence="8" id="KW-0479">Metal-binding</keyword>
<dbReference type="SFLD" id="SFLDF00027">
    <property type="entry name" value="p-type_atpase"/>
    <property type="match status" value="1"/>
</dbReference>
<dbReference type="PROSITE" id="PS00154">
    <property type="entry name" value="ATPASE_E1_E2"/>
    <property type="match status" value="1"/>
</dbReference>
<evidence type="ECO:0000313" key="21">
    <source>
        <dbReference type="Proteomes" id="UP000236333"/>
    </source>
</evidence>
<evidence type="ECO:0000256" key="2">
    <source>
        <dbReference type="ARBA" id="ARBA00004651"/>
    </source>
</evidence>
<dbReference type="GO" id="GO:0016887">
    <property type="term" value="F:ATP hydrolysis activity"/>
    <property type="evidence" value="ECO:0007669"/>
    <property type="project" value="InterPro"/>
</dbReference>
<evidence type="ECO:0000256" key="15">
    <source>
        <dbReference type="ARBA" id="ARBA00048122"/>
    </source>
</evidence>
<comment type="catalytic activity">
    <reaction evidence="15 17">
        <text>ATP + H2O + H(+)(in) = ADP + phosphate + 2 H(+)(out)</text>
        <dbReference type="Rhea" id="RHEA:20852"/>
        <dbReference type="ChEBI" id="CHEBI:15377"/>
        <dbReference type="ChEBI" id="CHEBI:15378"/>
        <dbReference type="ChEBI" id="CHEBI:30616"/>
        <dbReference type="ChEBI" id="CHEBI:43474"/>
        <dbReference type="ChEBI" id="CHEBI:456216"/>
        <dbReference type="EC" id="7.1.2.1"/>
    </reaction>
</comment>
<dbReference type="InterPro" id="IPR023299">
    <property type="entry name" value="ATPase_P-typ_cyto_dom_N"/>
</dbReference>
<evidence type="ECO:0000256" key="3">
    <source>
        <dbReference type="ARBA" id="ARBA00008804"/>
    </source>
</evidence>
<feature type="transmembrane region" description="Helical" evidence="17">
    <location>
        <begin position="741"/>
        <end position="760"/>
    </location>
</feature>
<dbReference type="InterPro" id="IPR044492">
    <property type="entry name" value="P_typ_ATPase_HD_dom"/>
</dbReference>
<keyword evidence="7 17" id="KW-0812">Transmembrane</keyword>
<name>A0A2J7ZPH5_9CHLO</name>
<accession>A0A2J7ZPH5</accession>
<dbReference type="SUPFAM" id="SSF81665">
    <property type="entry name" value="Calcium ATPase, transmembrane domain M"/>
    <property type="match status" value="1"/>
</dbReference>
<feature type="transmembrane region" description="Helical" evidence="17">
    <location>
        <begin position="93"/>
        <end position="116"/>
    </location>
</feature>
<dbReference type="NCBIfam" id="TIGR01647">
    <property type="entry name" value="ATPase-IIIA_H"/>
    <property type="match status" value="1"/>
</dbReference>
<dbReference type="GO" id="GO:0008553">
    <property type="term" value="F:P-type proton-exporting transporter activity"/>
    <property type="evidence" value="ECO:0007669"/>
    <property type="project" value="UniProtKB-UniRule"/>
</dbReference>
<dbReference type="InterPro" id="IPR001757">
    <property type="entry name" value="P_typ_ATPase"/>
</dbReference>
<dbReference type="Pfam" id="PF00690">
    <property type="entry name" value="Cation_ATPase_N"/>
    <property type="match status" value="1"/>
</dbReference>
<dbReference type="InterPro" id="IPR008250">
    <property type="entry name" value="ATPase_P-typ_transduc_dom_A_sf"/>
</dbReference>
<evidence type="ECO:0000256" key="5">
    <source>
        <dbReference type="ARBA" id="ARBA00022475"/>
    </source>
</evidence>
<evidence type="ECO:0000256" key="11">
    <source>
        <dbReference type="ARBA" id="ARBA00022842"/>
    </source>
</evidence>
<feature type="transmembrane region" description="Helical" evidence="17">
    <location>
        <begin position="307"/>
        <end position="334"/>
    </location>
</feature>
<keyword evidence="11 17" id="KW-0460">Magnesium</keyword>
<comment type="function">
    <text evidence="1">The plasma membrane ATPase of plants and fungi is a hydrogen ion pump. The proton gradient it generates drives the active transport of nutrients by H(+)-symport. The resulting external acidification and/or internal alkinization may mediate growth responses.</text>
</comment>
<dbReference type="SFLD" id="SFLDG00002">
    <property type="entry name" value="C1.7:_P-type_atpase_like"/>
    <property type="match status" value="1"/>
</dbReference>
<comment type="caution">
    <text evidence="20">The sequence shown here is derived from an EMBL/GenBank/DDBJ whole genome shotgun (WGS) entry which is preliminary data.</text>
</comment>
<evidence type="ECO:0000313" key="20">
    <source>
        <dbReference type="EMBL" id="PNH02174.1"/>
    </source>
</evidence>
<dbReference type="EMBL" id="PGGS01000707">
    <property type="protein sequence ID" value="PNH02174.1"/>
    <property type="molecule type" value="Genomic_DNA"/>
</dbReference>
<dbReference type="InterPro" id="IPR023298">
    <property type="entry name" value="ATPase_P-typ_TM_dom_sf"/>
</dbReference>
<dbReference type="EC" id="7.1.2.1" evidence="4 17"/>
<evidence type="ECO:0000259" key="19">
    <source>
        <dbReference type="SMART" id="SM00831"/>
    </source>
</evidence>
<keyword evidence="17" id="KW-0406">Ion transport</keyword>
<dbReference type="SUPFAM" id="SSF81653">
    <property type="entry name" value="Calcium ATPase, transduction domain A"/>
    <property type="match status" value="1"/>
</dbReference>
<gene>
    <name evidence="20" type="ORF">TSOC_011872</name>
</gene>
<dbReference type="Proteomes" id="UP000236333">
    <property type="component" value="Unassembled WGS sequence"/>
</dbReference>
<dbReference type="InterPro" id="IPR004014">
    <property type="entry name" value="ATPase_P-typ_cation-transptr_N"/>
</dbReference>
<dbReference type="Gene3D" id="1.20.1110.10">
    <property type="entry name" value="Calcium-transporting ATPase, transmembrane domain"/>
    <property type="match status" value="1"/>
</dbReference>
<dbReference type="NCBIfam" id="TIGR01494">
    <property type="entry name" value="ATPase_P-type"/>
    <property type="match status" value="2"/>
</dbReference>
<evidence type="ECO:0000256" key="12">
    <source>
        <dbReference type="ARBA" id="ARBA00022967"/>
    </source>
</evidence>
<dbReference type="PRINTS" id="PR00120">
    <property type="entry name" value="HATPASE"/>
</dbReference>
<evidence type="ECO:0000256" key="6">
    <source>
        <dbReference type="ARBA" id="ARBA00022553"/>
    </source>
</evidence>
<dbReference type="GO" id="GO:0120029">
    <property type="term" value="P:proton export across plasma membrane"/>
    <property type="evidence" value="ECO:0007669"/>
    <property type="project" value="UniProtKB-UniRule"/>
</dbReference>
<feature type="region of interest" description="Disordered" evidence="18">
    <location>
        <begin position="1063"/>
        <end position="1102"/>
    </location>
</feature>
<dbReference type="GO" id="GO:0005524">
    <property type="term" value="F:ATP binding"/>
    <property type="evidence" value="ECO:0007669"/>
    <property type="project" value="UniProtKB-UniRule"/>
</dbReference>
<reference evidence="20 21" key="1">
    <citation type="journal article" date="2017" name="Mol. Biol. Evol.">
        <title>The 4-celled Tetrabaena socialis nuclear genome reveals the essential components for genetic control of cell number at the origin of multicellularity in the volvocine lineage.</title>
        <authorList>
            <person name="Featherston J."/>
            <person name="Arakaki Y."/>
            <person name="Hanschen E.R."/>
            <person name="Ferris P.J."/>
            <person name="Michod R.E."/>
            <person name="Olson B.J.S.C."/>
            <person name="Nozaki H."/>
            <person name="Durand P.M."/>
        </authorList>
    </citation>
    <scope>NUCLEOTIDE SEQUENCE [LARGE SCALE GENOMIC DNA]</scope>
    <source>
        <strain evidence="20 21">NIES-571</strain>
    </source>
</reference>
<keyword evidence="21" id="KW-1185">Reference proteome</keyword>
<keyword evidence="9 17" id="KW-0547">Nucleotide-binding</keyword>
<dbReference type="InterPro" id="IPR036412">
    <property type="entry name" value="HAD-like_sf"/>
</dbReference>
<evidence type="ECO:0000256" key="17">
    <source>
        <dbReference type="RuleBase" id="RU362083"/>
    </source>
</evidence>
<feature type="transmembrane region" description="Helical" evidence="17">
    <location>
        <begin position="863"/>
        <end position="880"/>
    </location>
</feature>
<dbReference type="OrthoDB" id="116380at2759"/>
<dbReference type="GO" id="GO:0005886">
    <property type="term" value="C:plasma membrane"/>
    <property type="evidence" value="ECO:0007669"/>
    <property type="project" value="UniProtKB-SubCell"/>
</dbReference>
<dbReference type="Gene3D" id="3.40.50.1000">
    <property type="entry name" value="HAD superfamily/HAD-like"/>
    <property type="match status" value="1"/>
</dbReference>
<dbReference type="GO" id="GO:0046872">
    <property type="term" value="F:metal ion binding"/>
    <property type="evidence" value="ECO:0007669"/>
    <property type="project" value="UniProtKB-KW"/>
</dbReference>
<feature type="transmembrane region" description="Helical" evidence="17">
    <location>
        <begin position="956"/>
        <end position="979"/>
    </location>
</feature>
<dbReference type="SMART" id="SM00831">
    <property type="entry name" value="Cation_ATPase_N"/>
    <property type="match status" value="1"/>
</dbReference>
<feature type="transmembrane region" description="Helical" evidence="17">
    <location>
        <begin position="701"/>
        <end position="721"/>
    </location>
</feature>
<keyword evidence="17" id="KW-0813">Transport</keyword>
<proteinExistence type="inferred from homology"/>
<dbReference type="AlphaFoldDB" id="A0A2J7ZPH5"/>
<protein>
    <recommendedName>
        <fullName evidence="16 17">Plasma membrane ATPase</fullName>
        <ecNumber evidence="4 17">7.1.2.1</ecNumber>
    </recommendedName>
</protein>
<dbReference type="InterPro" id="IPR006534">
    <property type="entry name" value="P-type_ATPase_IIIA"/>
</dbReference>
<dbReference type="SUPFAM" id="SSF56784">
    <property type="entry name" value="HAD-like"/>
    <property type="match status" value="1"/>
</dbReference>
<dbReference type="FunFam" id="2.70.150.10:FF:000042">
    <property type="entry name" value="Plasma membrane ATPase"/>
    <property type="match status" value="1"/>
</dbReference>
<dbReference type="InterPro" id="IPR018303">
    <property type="entry name" value="ATPase_P-typ_P_site"/>
</dbReference>
<comment type="similarity">
    <text evidence="3 17">Belongs to the cation transport ATPase (P-type) (TC 3.A.3) family. Type IIIA subfamily.</text>
</comment>
<dbReference type="PANTHER" id="PTHR42861">
    <property type="entry name" value="CALCIUM-TRANSPORTING ATPASE"/>
    <property type="match status" value="1"/>
</dbReference>